<dbReference type="AlphaFoldDB" id="A0A6I0ZAS2"/>
<reference evidence="3 4" key="1">
    <citation type="journal article" date="2019" name="Nat. Med.">
        <title>A library of human gut bacterial isolates paired with longitudinal multiomics data enables mechanistic microbiome research.</title>
        <authorList>
            <person name="Poyet M."/>
            <person name="Groussin M."/>
            <person name="Gibbons S.M."/>
            <person name="Avila-Pacheco J."/>
            <person name="Jiang X."/>
            <person name="Kearney S.M."/>
            <person name="Perrotta A.R."/>
            <person name="Berdy B."/>
            <person name="Zhao S."/>
            <person name="Lieberman T.D."/>
            <person name="Swanson P.K."/>
            <person name="Smith M."/>
            <person name="Roesemann S."/>
            <person name="Alexander J.E."/>
            <person name="Rich S.A."/>
            <person name="Livny J."/>
            <person name="Vlamakis H."/>
            <person name="Clish C."/>
            <person name="Bullock K."/>
            <person name="Deik A."/>
            <person name="Scott J."/>
            <person name="Pierce K.A."/>
            <person name="Xavier R.J."/>
            <person name="Alm E.J."/>
        </authorList>
    </citation>
    <scope>NUCLEOTIDE SEQUENCE [LARGE SCALE GENOMIC DNA]</scope>
    <source>
        <strain evidence="2 3">BIOML-A140</strain>
        <strain evidence="1 4">BIOML-A141</strain>
    </source>
</reference>
<dbReference type="SUPFAM" id="SSF51306">
    <property type="entry name" value="LexA/Signal peptidase"/>
    <property type="match status" value="1"/>
</dbReference>
<protein>
    <submittedName>
        <fullName evidence="2">S26 family signal peptidase</fullName>
    </submittedName>
</protein>
<dbReference type="Proteomes" id="UP000468344">
    <property type="component" value="Unassembled WGS sequence"/>
</dbReference>
<gene>
    <name evidence="2" type="ORF">GAZ06_19760</name>
    <name evidence="1" type="ORF">GAZ09_19395</name>
</gene>
<evidence type="ECO:0000313" key="1">
    <source>
        <dbReference type="EMBL" id="KAB6447761.1"/>
    </source>
</evidence>
<accession>A0A6I0ZAS2</accession>
<comment type="caution">
    <text evidence="2">The sequence shown here is derived from an EMBL/GenBank/DDBJ whole genome shotgun (WGS) entry which is preliminary data.</text>
</comment>
<dbReference type="EMBL" id="WDBZ01000051">
    <property type="protein sequence ID" value="KAB6447761.1"/>
    <property type="molecule type" value="Genomic_DNA"/>
</dbReference>
<dbReference type="EMBL" id="WDBY01000052">
    <property type="protein sequence ID" value="KAB6472454.1"/>
    <property type="molecule type" value="Genomic_DNA"/>
</dbReference>
<organism evidence="2 3">
    <name type="scientific">Phocaeicola vulgatus</name>
    <name type="common">Bacteroides vulgatus</name>
    <dbReference type="NCBI Taxonomy" id="821"/>
    <lineage>
        <taxon>Bacteria</taxon>
        <taxon>Pseudomonadati</taxon>
        <taxon>Bacteroidota</taxon>
        <taxon>Bacteroidia</taxon>
        <taxon>Bacteroidales</taxon>
        <taxon>Bacteroidaceae</taxon>
        <taxon>Phocaeicola</taxon>
    </lineage>
</organism>
<dbReference type="Proteomes" id="UP000483142">
    <property type="component" value="Unassembled WGS sequence"/>
</dbReference>
<proteinExistence type="predicted"/>
<sequence>MKQIPNDQFFSWIETEIATGHSVQFRLKGYSMFPLLRNRQDKVILYPCMNEELRPMDVVLFKYNGKYLLHRIIKREGMLLTIQGDGSFTAMEQCSVTDVIGKLQFIVRPSGKILSVNSWQWKLSSLLWRKTGIFRNSLLRIFHHLARQ</sequence>
<evidence type="ECO:0000313" key="4">
    <source>
        <dbReference type="Proteomes" id="UP000483142"/>
    </source>
</evidence>
<dbReference type="InterPro" id="IPR036286">
    <property type="entry name" value="LexA/Signal_pep-like_sf"/>
</dbReference>
<evidence type="ECO:0000313" key="3">
    <source>
        <dbReference type="Proteomes" id="UP000468344"/>
    </source>
</evidence>
<evidence type="ECO:0000313" key="2">
    <source>
        <dbReference type="EMBL" id="KAB6472454.1"/>
    </source>
</evidence>
<dbReference type="RefSeq" id="WP_110506785.1">
    <property type="nucleotide sequence ID" value="NZ_CAXTGH010000060.1"/>
</dbReference>
<name>A0A6I0ZAS2_PHOVU</name>